<gene>
    <name evidence="2" type="ORF">VZT92_017825</name>
</gene>
<evidence type="ECO:0000313" key="3">
    <source>
        <dbReference type="Proteomes" id="UP001488805"/>
    </source>
</evidence>
<evidence type="ECO:0000313" key="2">
    <source>
        <dbReference type="EMBL" id="KAK9523949.1"/>
    </source>
</evidence>
<sequence length="104" mass="11326">MAPHALAIPPEPTRRPVPCCHSGPRHCEAEFVSGIRLDARNRRLLCLFPLFPLGELGSSPESSSSPRVPKPAPVTDRTWRRGEDQPARVADSGNETALSETDCV</sequence>
<accession>A0AAW1EMX1</accession>
<feature type="compositionally biased region" description="Polar residues" evidence="1">
    <location>
        <begin position="93"/>
        <end position="104"/>
    </location>
</feature>
<comment type="caution">
    <text evidence="2">The sequence shown here is derived from an EMBL/GenBank/DDBJ whole genome shotgun (WGS) entry which is preliminary data.</text>
</comment>
<dbReference type="EMBL" id="JBCEZU010000156">
    <property type="protein sequence ID" value="KAK9523949.1"/>
    <property type="molecule type" value="Genomic_DNA"/>
</dbReference>
<proteinExistence type="predicted"/>
<dbReference type="Proteomes" id="UP001488805">
    <property type="component" value="Unassembled WGS sequence"/>
</dbReference>
<keyword evidence="3" id="KW-1185">Reference proteome</keyword>
<name>A0AAW1EMX1_ZOAVI</name>
<feature type="compositionally biased region" description="Basic and acidic residues" evidence="1">
    <location>
        <begin position="77"/>
        <end position="86"/>
    </location>
</feature>
<organism evidence="2 3">
    <name type="scientific">Zoarces viviparus</name>
    <name type="common">Viviparous eelpout</name>
    <name type="synonym">Blennius viviparus</name>
    <dbReference type="NCBI Taxonomy" id="48416"/>
    <lineage>
        <taxon>Eukaryota</taxon>
        <taxon>Metazoa</taxon>
        <taxon>Chordata</taxon>
        <taxon>Craniata</taxon>
        <taxon>Vertebrata</taxon>
        <taxon>Euteleostomi</taxon>
        <taxon>Actinopterygii</taxon>
        <taxon>Neopterygii</taxon>
        <taxon>Teleostei</taxon>
        <taxon>Neoteleostei</taxon>
        <taxon>Acanthomorphata</taxon>
        <taxon>Eupercaria</taxon>
        <taxon>Perciformes</taxon>
        <taxon>Cottioidei</taxon>
        <taxon>Zoarcales</taxon>
        <taxon>Zoarcidae</taxon>
        <taxon>Zoarcinae</taxon>
        <taxon>Zoarces</taxon>
    </lineage>
</organism>
<reference evidence="2 3" key="1">
    <citation type="journal article" date="2024" name="Genome Biol. Evol.">
        <title>Chromosome-level genome assembly of the viviparous eelpout Zoarces viviparus.</title>
        <authorList>
            <person name="Fuhrmann N."/>
            <person name="Brasseur M.V."/>
            <person name="Bakowski C.E."/>
            <person name="Podsiadlowski L."/>
            <person name="Prost S."/>
            <person name="Krehenwinkel H."/>
            <person name="Mayer C."/>
        </authorList>
    </citation>
    <scope>NUCLEOTIDE SEQUENCE [LARGE SCALE GENOMIC DNA]</scope>
    <source>
        <strain evidence="2">NO-MEL_2022_Ind0_liver</strain>
    </source>
</reference>
<feature type="region of interest" description="Disordered" evidence="1">
    <location>
        <begin position="57"/>
        <end position="104"/>
    </location>
</feature>
<dbReference type="AlphaFoldDB" id="A0AAW1EMX1"/>
<protein>
    <submittedName>
        <fullName evidence="2">Uncharacterized protein</fullName>
    </submittedName>
</protein>
<evidence type="ECO:0000256" key="1">
    <source>
        <dbReference type="SAM" id="MobiDB-lite"/>
    </source>
</evidence>